<evidence type="ECO:0000256" key="9">
    <source>
        <dbReference type="SAM" id="MobiDB-lite"/>
    </source>
</evidence>
<proteinExistence type="inferred from homology"/>
<keyword evidence="4 10" id="KW-0812">Transmembrane</keyword>
<evidence type="ECO:0000256" key="3">
    <source>
        <dbReference type="ARBA" id="ARBA00022448"/>
    </source>
</evidence>
<dbReference type="OrthoDB" id="6608471at2759"/>
<dbReference type="AlphaFoldDB" id="A0A0G4ED41"/>
<evidence type="ECO:0000256" key="7">
    <source>
        <dbReference type="ARBA" id="ARBA00023128"/>
    </source>
</evidence>
<evidence type="ECO:0000256" key="1">
    <source>
        <dbReference type="ARBA" id="ARBA00004225"/>
    </source>
</evidence>
<evidence type="ECO:0000256" key="4">
    <source>
        <dbReference type="ARBA" id="ARBA00022692"/>
    </source>
</evidence>
<dbReference type="Proteomes" id="UP000041254">
    <property type="component" value="Unassembled WGS sequence"/>
</dbReference>
<evidence type="ECO:0000256" key="10">
    <source>
        <dbReference type="SAM" id="Phobius"/>
    </source>
</evidence>
<evidence type="ECO:0000256" key="6">
    <source>
        <dbReference type="ARBA" id="ARBA00022989"/>
    </source>
</evidence>
<feature type="compositionally biased region" description="Basic and acidic residues" evidence="9">
    <location>
        <begin position="49"/>
        <end position="62"/>
    </location>
</feature>
<dbReference type="GO" id="GO:0015075">
    <property type="term" value="F:monoatomic ion transmembrane transporter activity"/>
    <property type="evidence" value="ECO:0007669"/>
    <property type="project" value="InterPro"/>
</dbReference>
<dbReference type="VEuPathDB" id="CryptoDB:Vbra_4811"/>
<dbReference type="GO" id="GO:0006865">
    <property type="term" value="P:amino acid transport"/>
    <property type="evidence" value="ECO:0007669"/>
    <property type="project" value="UniProtKB-KW"/>
</dbReference>
<evidence type="ECO:0000256" key="5">
    <source>
        <dbReference type="ARBA" id="ARBA00022970"/>
    </source>
</evidence>
<accession>A0A0G4ED41</accession>
<keyword evidence="5" id="KW-0029">Amino-acid transport</keyword>
<keyword evidence="12" id="KW-1185">Reference proteome</keyword>
<dbReference type="STRING" id="1169540.A0A0G4ED41"/>
<evidence type="ECO:0000256" key="8">
    <source>
        <dbReference type="ARBA" id="ARBA00023136"/>
    </source>
</evidence>
<keyword evidence="6 10" id="KW-1133">Transmembrane helix</keyword>
<comment type="subcellular location">
    <subcellularLocation>
        <location evidence="1">Mitochondrion membrane</location>
        <topology evidence="1">Multi-pass membrane protein</topology>
    </subcellularLocation>
</comment>
<dbReference type="PANTHER" id="PTHR11153">
    <property type="entry name" value="SIDEROFLEXIN"/>
    <property type="match status" value="1"/>
</dbReference>
<dbReference type="InterPro" id="IPR004686">
    <property type="entry name" value="Mtc"/>
</dbReference>
<feature type="transmembrane region" description="Helical" evidence="10">
    <location>
        <begin position="281"/>
        <end position="303"/>
    </location>
</feature>
<keyword evidence="8 10" id="KW-0472">Membrane</keyword>
<gene>
    <name evidence="11" type="ORF">Vbra_4811</name>
</gene>
<dbReference type="GO" id="GO:1990542">
    <property type="term" value="P:mitochondrial transmembrane transport"/>
    <property type="evidence" value="ECO:0007669"/>
    <property type="project" value="TreeGrafter"/>
</dbReference>
<reference evidence="11 12" key="1">
    <citation type="submission" date="2014-11" db="EMBL/GenBank/DDBJ databases">
        <authorList>
            <person name="Zhu J."/>
            <person name="Qi W."/>
            <person name="Song R."/>
        </authorList>
    </citation>
    <scope>NUCLEOTIDE SEQUENCE [LARGE SCALE GENOMIC DNA]</scope>
</reference>
<keyword evidence="7" id="KW-0496">Mitochondrion</keyword>
<sequence>MVVPAAKAFTRLPYVSSTIPLRRSSVSRLASSTLSTPPPIPLDEADGGDDAHLRVSDQHETSAKTATASTADDDEAQPSYLASVWEYMQTMSPLLLRANASALQEAQRMARDESSDKGARRRAQLVVSANCHSQTGLPLPLLFRLCTFVPVNIPTVAGMVLSPPTRFNTIFWQWVNQTYNALFNFCNANKSSRPAVAVVILGYLAAVTSAVSIALYFRIVFARVLPLPPIIRGALVPFISVASANIANVLLMRVTELLKGIAVTTEDGVVLGRSKRAARRALLQVCISRVMLPLPVVVVPTVFRVLFRFLPAALRTQQFFPFVYEMASCIAALWAALPFALALFPEKGRMSVASLESELQAAYANERGRGGGGSGSGSVVYDKGL</sequence>
<feature type="transmembrane region" description="Helical" evidence="10">
    <location>
        <begin position="229"/>
        <end position="251"/>
    </location>
</feature>
<feature type="transmembrane region" description="Helical" evidence="10">
    <location>
        <begin position="323"/>
        <end position="344"/>
    </location>
</feature>
<feature type="region of interest" description="Disordered" evidence="9">
    <location>
        <begin position="27"/>
        <end position="74"/>
    </location>
</feature>
<dbReference type="Pfam" id="PF03820">
    <property type="entry name" value="SFXNs"/>
    <property type="match status" value="1"/>
</dbReference>
<comment type="similarity">
    <text evidence="2">Belongs to the sideroflexin family.</text>
</comment>
<dbReference type="PANTHER" id="PTHR11153:SF6">
    <property type="entry name" value="SIDEROFLEXIN-5"/>
    <property type="match status" value="1"/>
</dbReference>
<feature type="transmembrane region" description="Helical" evidence="10">
    <location>
        <begin position="195"/>
        <end position="217"/>
    </location>
</feature>
<name>A0A0G4ED41_VITBC</name>
<organism evidence="11 12">
    <name type="scientific">Vitrella brassicaformis (strain CCMP3155)</name>
    <dbReference type="NCBI Taxonomy" id="1169540"/>
    <lineage>
        <taxon>Eukaryota</taxon>
        <taxon>Sar</taxon>
        <taxon>Alveolata</taxon>
        <taxon>Colpodellida</taxon>
        <taxon>Vitrellaceae</taxon>
        <taxon>Vitrella</taxon>
    </lineage>
</organism>
<evidence type="ECO:0000313" key="12">
    <source>
        <dbReference type="Proteomes" id="UP000041254"/>
    </source>
</evidence>
<keyword evidence="3" id="KW-0813">Transport</keyword>
<dbReference type="InParanoid" id="A0A0G4ED41"/>
<dbReference type="EMBL" id="CDMY01000170">
    <property type="protein sequence ID" value="CEL93476.1"/>
    <property type="molecule type" value="Genomic_DNA"/>
</dbReference>
<dbReference type="OMA" id="HWLNQSH"/>
<evidence type="ECO:0000313" key="11">
    <source>
        <dbReference type="EMBL" id="CEL93476.1"/>
    </source>
</evidence>
<evidence type="ECO:0008006" key="13">
    <source>
        <dbReference type="Google" id="ProtNLM"/>
    </source>
</evidence>
<protein>
    <recommendedName>
        <fullName evidence="13">Sidoreflexin</fullName>
    </recommendedName>
</protein>
<evidence type="ECO:0000256" key="2">
    <source>
        <dbReference type="ARBA" id="ARBA00005974"/>
    </source>
</evidence>
<dbReference type="PhylomeDB" id="A0A0G4ED41"/>
<dbReference type="GO" id="GO:0005743">
    <property type="term" value="C:mitochondrial inner membrane"/>
    <property type="evidence" value="ECO:0007669"/>
    <property type="project" value="TreeGrafter"/>
</dbReference>